<gene>
    <name evidence="2" type="ORF">Adt_08243</name>
</gene>
<feature type="compositionally biased region" description="Polar residues" evidence="1">
    <location>
        <begin position="62"/>
        <end position="76"/>
    </location>
</feature>
<evidence type="ECO:0000256" key="1">
    <source>
        <dbReference type="SAM" id="MobiDB-lite"/>
    </source>
</evidence>
<dbReference type="InterPro" id="IPR015495">
    <property type="entry name" value="Myb_TF_plants"/>
</dbReference>
<evidence type="ECO:0000313" key="3">
    <source>
        <dbReference type="Proteomes" id="UP001604336"/>
    </source>
</evidence>
<keyword evidence="3" id="KW-1185">Reference proteome</keyword>
<protein>
    <submittedName>
        <fullName evidence="2">Myb domain protein</fullName>
    </submittedName>
</protein>
<feature type="region of interest" description="Disordered" evidence="1">
    <location>
        <begin position="14"/>
        <end position="76"/>
    </location>
</feature>
<feature type="compositionally biased region" description="Basic and acidic residues" evidence="1">
    <location>
        <begin position="40"/>
        <end position="53"/>
    </location>
</feature>
<comment type="caution">
    <text evidence="2">The sequence shown here is derived from an EMBL/GenBank/DDBJ whole genome shotgun (WGS) entry which is preliminary data.</text>
</comment>
<organism evidence="2 3">
    <name type="scientific">Abeliophyllum distichum</name>
    <dbReference type="NCBI Taxonomy" id="126358"/>
    <lineage>
        <taxon>Eukaryota</taxon>
        <taxon>Viridiplantae</taxon>
        <taxon>Streptophyta</taxon>
        <taxon>Embryophyta</taxon>
        <taxon>Tracheophyta</taxon>
        <taxon>Spermatophyta</taxon>
        <taxon>Magnoliopsida</taxon>
        <taxon>eudicotyledons</taxon>
        <taxon>Gunneridae</taxon>
        <taxon>Pentapetalae</taxon>
        <taxon>asterids</taxon>
        <taxon>lamiids</taxon>
        <taxon>Lamiales</taxon>
        <taxon>Oleaceae</taxon>
        <taxon>Forsythieae</taxon>
        <taxon>Abeliophyllum</taxon>
    </lineage>
</organism>
<dbReference type="EMBL" id="JBFOLK010000002">
    <property type="protein sequence ID" value="KAL2534892.1"/>
    <property type="molecule type" value="Genomic_DNA"/>
</dbReference>
<reference evidence="3" key="1">
    <citation type="submission" date="2024-07" db="EMBL/GenBank/DDBJ databases">
        <title>Two chromosome-level genome assemblies of Korean endemic species Abeliophyllum distichum and Forsythia ovata (Oleaceae).</title>
        <authorList>
            <person name="Jang H."/>
        </authorList>
    </citation>
    <scope>NUCLEOTIDE SEQUENCE [LARGE SCALE GENOMIC DNA]</scope>
</reference>
<sequence length="146" mass="16670">MEEDNEIKNLWNSSIKKTLKQRGIDPNNHKPISEIENEEKDSASSKNNERASEEISELSFADSGNSKKPNPSLDQYSIMQNNYSNLAPTRKFFMNRFVASHESSTIDNKPSDLYEYVSFQQLNYGPNNIGLSVNHNTSNLFFNLNS</sequence>
<dbReference type="AlphaFoldDB" id="A0ABD1VCE5"/>
<accession>A0ABD1VCE5</accession>
<dbReference type="PANTHER" id="PTHR47994:SF5">
    <property type="entry name" value="F14D16.11-RELATED"/>
    <property type="match status" value="1"/>
</dbReference>
<proteinExistence type="predicted"/>
<evidence type="ECO:0000313" key="2">
    <source>
        <dbReference type="EMBL" id="KAL2534892.1"/>
    </source>
</evidence>
<name>A0ABD1VCE5_9LAMI</name>
<dbReference type="Proteomes" id="UP001604336">
    <property type="component" value="Unassembled WGS sequence"/>
</dbReference>
<dbReference type="PANTHER" id="PTHR47994">
    <property type="entry name" value="F14D16.11-RELATED"/>
    <property type="match status" value="1"/>
</dbReference>